<evidence type="ECO:0000313" key="1">
    <source>
        <dbReference type="EMBL" id="KAH9414597.1"/>
    </source>
</evidence>
<gene>
    <name evidence="1" type="ORF">DERP_008793</name>
</gene>
<dbReference type="Proteomes" id="UP000887458">
    <property type="component" value="Unassembled WGS sequence"/>
</dbReference>
<protein>
    <submittedName>
        <fullName evidence="1">Uncharacterized protein</fullName>
    </submittedName>
</protein>
<dbReference type="EMBL" id="NJHN03000107">
    <property type="protein sequence ID" value="KAH9414597.1"/>
    <property type="molecule type" value="Genomic_DNA"/>
</dbReference>
<keyword evidence="2" id="KW-1185">Reference proteome</keyword>
<evidence type="ECO:0000313" key="2">
    <source>
        <dbReference type="Proteomes" id="UP000887458"/>
    </source>
</evidence>
<reference evidence="1 2" key="1">
    <citation type="journal article" date="2018" name="J. Allergy Clin. Immunol.">
        <title>High-quality assembly of Dermatophagoides pteronyssinus genome and transcriptome reveals a wide range of novel allergens.</title>
        <authorList>
            <person name="Liu X.Y."/>
            <person name="Yang K.Y."/>
            <person name="Wang M.Q."/>
            <person name="Kwok J.S."/>
            <person name="Zeng X."/>
            <person name="Yang Z."/>
            <person name="Xiao X.J."/>
            <person name="Lau C.P."/>
            <person name="Li Y."/>
            <person name="Huang Z.M."/>
            <person name="Ba J.G."/>
            <person name="Yim A.K."/>
            <person name="Ouyang C.Y."/>
            <person name="Ngai S.M."/>
            <person name="Chan T.F."/>
            <person name="Leung E.L."/>
            <person name="Liu L."/>
            <person name="Liu Z.G."/>
            <person name="Tsui S.K."/>
        </authorList>
    </citation>
    <scope>NUCLEOTIDE SEQUENCE [LARGE SCALE GENOMIC DNA]</scope>
    <source>
        <strain evidence="1">Derp</strain>
    </source>
</reference>
<accession>A0ABQ8IWM4</accession>
<proteinExistence type="predicted"/>
<reference evidence="1 2" key="2">
    <citation type="journal article" date="2022" name="Mol. Biol. Evol.">
        <title>Comparative Genomics Reveals Insights into the Divergent Evolution of Astigmatic Mites and Household Pest Adaptations.</title>
        <authorList>
            <person name="Xiong Q."/>
            <person name="Wan A.T."/>
            <person name="Liu X."/>
            <person name="Fung C.S."/>
            <person name="Xiao X."/>
            <person name="Malainual N."/>
            <person name="Hou J."/>
            <person name="Wang L."/>
            <person name="Wang M."/>
            <person name="Yang K.Y."/>
            <person name="Cui Y."/>
            <person name="Leung E.L."/>
            <person name="Nong W."/>
            <person name="Shin S.K."/>
            <person name="Au S.W."/>
            <person name="Jeong K.Y."/>
            <person name="Chew F.T."/>
            <person name="Hui J.H."/>
            <person name="Leung T.F."/>
            <person name="Tungtrongchitr A."/>
            <person name="Zhong N."/>
            <person name="Liu Z."/>
            <person name="Tsui S.K."/>
        </authorList>
    </citation>
    <scope>NUCLEOTIDE SEQUENCE [LARGE SCALE GENOMIC DNA]</scope>
    <source>
        <strain evidence="1">Derp</strain>
    </source>
</reference>
<name>A0ABQ8IWM4_DERPT</name>
<organism evidence="1 2">
    <name type="scientific">Dermatophagoides pteronyssinus</name>
    <name type="common">European house dust mite</name>
    <dbReference type="NCBI Taxonomy" id="6956"/>
    <lineage>
        <taxon>Eukaryota</taxon>
        <taxon>Metazoa</taxon>
        <taxon>Ecdysozoa</taxon>
        <taxon>Arthropoda</taxon>
        <taxon>Chelicerata</taxon>
        <taxon>Arachnida</taxon>
        <taxon>Acari</taxon>
        <taxon>Acariformes</taxon>
        <taxon>Sarcoptiformes</taxon>
        <taxon>Astigmata</taxon>
        <taxon>Psoroptidia</taxon>
        <taxon>Analgoidea</taxon>
        <taxon>Pyroglyphidae</taxon>
        <taxon>Dermatophagoidinae</taxon>
        <taxon>Dermatophagoides</taxon>
    </lineage>
</organism>
<comment type="caution">
    <text evidence="1">The sequence shown here is derived from an EMBL/GenBank/DDBJ whole genome shotgun (WGS) entry which is preliminary data.</text>
</comment>
<sequence length="138" mass="15139">MLAQRNFFTLNKINSDFFTGISVIISGNVKFNVQIDLIFLLSRINAILPDGGPCVKSLTRAKNGKRFSRNALNIKYNCSPDFVTGVRFPANSKNCALFSNTSTSRLFAISNTRTCASFCSKRLAKTTNLAINGTLTDS</sequence>